<organism evidence="2 3">
    <name type="scientific">Kibdelosporangium philippinense</name>
    <dbReference type="NCBI Taxonomy" id="211113"/>
    <lineage>
        <taxon>Bacteria</taxon>
        <taxon>Bacillati</taxon>
        <taxon>Actinomycetota</taxon>
        <taxon>Actinomycetes</taxon>
        <taxon>Pseudonocardiales</taxon>
        <taxon>Pseudonocardiaceae</taxon>
        <taxon>Kibdelosporangium</taxon>
    </lineage>
</organism>
<keyword evidence="3" id="KW-1185">Reference proteome</keyword>
<accession>A0ABS8ZK16</accession>
<gene>
    <name evidence="2" type="ORF">LWC34_35830</name>
</gene>
<dbReference type="RefSeq" id="WP_233729678.1">
    <property type="nucleotide sequence ID" value="NZ_JAJVCN010000003.1"/>
</dbReference>
<sequence>MADRPDLAAMIVPLGRALMADELPILEEHGLSMWAYVVLTAVDGQPVRTQSALAQSIGADKTRIISVLDDLQRRGLIDRQPDPTDRRVHLVSITSEGHKLRRAAQTDIQRNEERLLAQLSPQDRRSFLRALERLFSATR</sequence>
<comment type="caution">
    <text evidence="2">The sequence shown here is derived from an EMBL/GenBank/DDBJ whole genome shotgun (WGS) entry which is preliminary data.</text>
</comment>
<feature type="domain" description="HTH marR-type" evidence="1">
    <location>
        <begin position="4"/>
        <end position="136"/>
    </location>
</feature>
<dbReference type="EMBL" id="JAJVCN010000003">
    <property type="protein sequence ID" value="MCE7008149.1"/>
    <property type="molecule type" value="Genomic_DNA"/>
</dbReference>
<evidence type="ECO:0000313" key="2">
    <source>
        <dbReference type="EMBL" id="MCE7008149.1"/>
    </source>
</evidence>
<proteinExistence type="predicted"/>
<dbReference type="PROSITE" id="PS50995">
    <property type="entry name" value="HTH_MARR_2"/>
    <property type="match status" value="1"/>
</dbReference>
<dbReference type="PANTHER" id="PTHR33164">
    <property type="entry name" value="TRANSCRIPTIONAL REGULATOR, MARR FAMILY"/>
    <property type="match status" value="1"/>
</dbReference>
<dbReference type="SUPFAM" id="SSF46785">
    <property type="entry name" value="Winged helix' DNA-binding domain"/>
    <property type="match status" value="1"/>
</dbReference>
<dbReference type="Gene3D" id="1.10.10.10">
    <property type="entry name" value="Winged helix-like DNA-binding domain superfamily/Winged helix DNA-binding domain"/>
    <property type="match status" value="1"/>
</dbReference>
<dbReference type="Pfam" id="PF12802">
    <property type="entry name" value="MarR_2"/>
    <property type="match status" value="1"/>
</dbReference>
<evidence type="ECO:0000313" key="3">
    <source>
        <dbReference type="Proteomes" id="UP001521150"/>
    </source>
</evidence>
<dbReference type="InterPro" id="IPR039422">
    <property type="entry name" value="MarR/SlyA-like"/>
</dbReference>
<dbReference type="PANTHER" id="PTHR33164:SF43">
    <property type="entry name" value="HTH-TYPE TRANSCRIPTIONAL REPRESSOR YETL"/>
    <property type="match status" value="1"/>
</dbReference>
<dbReference type="InterPro" id="IPR036390">
    <property type="entry name" value="WH_DNA-bd_sf"/>
</dbReference>
<dbReference type="SMART" id="SM00347">
    <property type="entry name" value="HTH_MARR"/>
    <property type="match status" value="1"/>
</dbReference>
<dbReference type="Proteomes" id="UP001521150">
    <property type="component" value="Unassembled WGS sequence"/>
</dbReference>
<protein>
    <submittedName>
        <fullName evidence="2">MarR family transcriptional regulator</fullName>
    </submittedName>
</protein>
<dbReference type="InterPro" id="IPR036388">
    <property type="entry name" value="WH-like_DNA-bd_sf"/>
</dbReference>
<reference evidence="2 3" key="1">
    <citation type="submission" date="2021-12" db="EMBL/GenBank/DDBJ databases">
        <title>Genome sequence of Kibdelosporangium philippinense ATCC 49844.</title>
        <authorList>
            <person name="Fedorov E.A."/>
            <person name="Omeragic M."/>
            <person name="Shalygina K.F."/>
            <person name="Maclea K.S."/>
        </authorList>
    </citation>
    <scope>NUCLEOTIDE SEQUENCE [LARGE SCALE GENOMIC DNA]</scope>
    <source>
        <strain evidence="2 3">ATCC 49844</strain>
    </source>
</reference>
<dbReference type="InterPro" id="IPR000835">
    <property type="entry name" value="HTH_MarR-typ"/>
</dbReference>
<evidence type="ECO:0000259" key="1">
    <source>
        <dbReference type="PROSITE" id="PS50995"/>
    </source>
</evidence>
<name>A0ABS8ZK16_9PSEU</name>
<dbReference type="PRINTS" id="PR00598">
    <property type="entry name" value="HTHMARR"/>
</dbReference>